<organism evidence="1 2">
    <name type="scientific">Gossypium australe</name>
    <dbReference type="NCBI Taxonomy" id="47621"/>
    <lineage>
        <taxon>Eukaryota</taxon>
        <taxon>Viridiplantae</taxon>
        <taxon>Streptophyta</taxon>
        <taxon>Embryophyta</taxon>
        <taxon>Tracheophyta</taxon>
        <taxon>Spermatophyta</taxon>
        <taxon>Magnoliopsida</taxon>
        <taxon>eudicotyledons</taxon>
        <taxon>Gunneridae</taxon>
        <taxon>Pentapetalae</taxon>
        <taxon>rosids</taxon>
        <taxon>malvids</taxon>
        <taxon>Malvales</taxon>
        <taxon>Malvaceae</taxon>
        <taxon>Malvoideae</taxon>
        <taxon>Gossypium</taxon>
    </lineage>
</organism>
<evidence type="ECO:0000313" key="2">
    <source>
        <dbReference type="Proteomes" id="UP000325315"/>
    </source>
</evidence>
<name>A0A5B6VIU0_9ROSI</name>
<dbReference type="OrthoDB" id="10494991at2759"/>
<reference evidence="2" key="1">
    <citation type="journal article" date="2019" name="Plant Biotechnol. J.">
        <title>Genome sequencing of the Australian wild diploid species Gossypium australe highlights disease resistance and delayed gland morphogenesis.</title>
        <authorList>
            <person name="Cai Y."/>
            <person name="Cai X."/>
            <person name="Wang Q."/>
            <person name="Wang P."/>
            <person name="Zhang Y."/>
            <person name="Cai C."/>
            <person name="Xu Y."/>
            <person name="Wang K."/>
            <person name="Zhou Z."/>
            <person name="Wang C."/>
            <person name="Geng S."/>
            <person name="Li B."/>
            <person name="Dong Q."/>
            <person name="Hou Y."/>
            <person name="Wang H."/>
            <person name="Ai P."/>
            <person name="Liu Z."/>
            <person name="Yi F."/>
            <person name="Sun M."/>
            <person name="An G."/>
            <person name="Cheng J."/>
            <person name="Zhang Y."/>
            <person name="Shi Q."/>
            <person name="Xie Y."/>
            <person name="Shi X."/>
            <person name="Chang Y."/>
            <person name="Huang F."/>
            <person name="Chen Y."/>
            <person name="Hong S."/>
            <person name="Mi L."/>
            <person name="Sun Q."/>
            <person name="Zhang L."/>
            <person name="Zhou B."/>
            <person name="Peng R."/>
            <person name="Zhang X."/>
            <person name="Liu F."/>
        </authorList>
    </citation>
    <scope>NUCLEOTIDE SEQUENCE [LARGE SCALE GENOMIC DNA]</scope>
    <source>
        <strain evidence="2">cv. PA1801</strain>
    </source>
</reference>
<evidence type="ECO:0000313" key="1">
    <source>
        <dbReference type="EMBL" id="KAA3468964.1"/>
    </source>
</evidence>
<proteinExistence type="predicted"/>
<accession>A0A5B6VIU0</accession>
<gene>
    <name evidence="1" type="ORF">EPI10_014801</name>
</gene>
<protein>
    <recommendedName>
        <fullName evidence="3">Reverse transcriptase</fullName>
    </recommendedName>
</protein>
<dbReference type="EMBL" id="SMMG02000006">
    <property type="protein sequence ID" value="KAA3468964.1"/>
    <property type="molecule type" value="Genomic_DNA"/>
</dbReference>
<dbReference type="AlphaFoldDB" id="A0A5B6VIU0"/>
<dbReference type="Proteomes" id="UP000325315">
    <property type="component" value="Unassembled WGS sequence"/>
</dbReference>
<keyword evidence="2" id="KW-1185">Reference proteome</keyword>
<sequence>MDCFISNRQCTTSSILYVRSLSHNQNFRSKKFHFESRWTLEESTEQVIKEAWETNWDPLMEKLGNLQNKLKMWARSYKNKREDRKKRLAKELEFLLNEERDDEIMAKIINTKIHLNM</sequence>
<comment type="caution">
    <text evidence="1">The sequence shown here is derived from an EMBL/GenBank/DDBJ whole genome shotgun (WGS) entry which is preliminary data.</text>
</comment>
<evidence type="ECO:0008006" key="3">
    <source>
        <dbReference type="Google" id="ProtNLM"/>
    </source>
</evidence>